<comment type="caution">
    <text evidence="2">The sequence shown here is derived from an EMBL/GenBank/DDBJ whole genome shotgun (WGS) entry which is preliminary data.</text>
</comment>
<accession>A0ABQ6NV36</accession>
<evidence type="ECO:0000256" key="1">
    <source>
        <dbReference type="SAM" id="Phobius"/>
    </source>
</evidence>
<dbReference type="Proteomes" id="UP001285921">
    <property type="component" value="Unassembled WGS sequence"/>
</dbReference>
<keyword evidence="1" id="KW-0812">Transmembrane</keyword>
<protein>
    <submittedName>
        <fullName evidence="2">Uncharacterized protein</fullName>
    </submittedName>
</protein>
<feature type="transmembrane region" description="Helical" evidence="1">
    <location>
        <begin position="16"/>
        <end position="43"/>
    </location>
</feature>
<reference evidence="2 3" key="1">
    <citation type="submission" date="2023-05" db="EMBL/GenBank/DDBJ databases">
        <title>Draft genome of Paenibacillus sp. CCS26.</title>
        <authorList>
            <person name="Akita H."/>
            <person name="Shinto Y."/>
            <person name="Kimura Z."/>
        </authorList>
    </citation>
    <scope>NUCLEOTIDE SEQUENCE [LARGE SCALE GENOMIC DNA]</scope>
    <source>
        <strain evidence="2 3">CCS26</strain>
    </source>
</reference>
<keyword evidence="3" id="KW-1185">Reference proteome</keyword>
<feature type="transmembrane region" description="Helical" evidence="1">
    <location>
        <begin position="63"/>
        <end position="89"/>
    </location>
</feature>
<name>A0ABQ6NV36_9BACL</name>
<evidence type="ECO:0000313" key="2">
    <source>
        <dbReference type="EMBL" id="GMK48654.1"/>
    </source>
</evidence>
<keyword evidence="1" id="KW-1133">Transmembrane helix</keyword>
<dbReference type="EMBL" id="BTCL01000032">
    <property type="protein sequence ID" value="GMK48654.1"/>
    <property type="molecule type" value="Genomic_DNA"/>
</dbReference>
<dbReference type="RefSeq" id="WP_317982158.1">
    <property type="nucleotide sequence ID" value="NZ_BTCL01000032.1"/>
</dbReference>
<sequence length="114" mass="12571">MNDGLFGGALEKVNPYYYLGGFVGCIAGYAMAKIYLIWAMMFIDGGYDRFTSDAWNPGSTPLWYTATSHTGAFTFGVTVLFIVIGVLFVKLCRVANDRNAAQAFQKGKEETRDV</sequence>
<keyword evidence="1" id="KW-0472">Membrane</keyword>
<evidence type="ECO:0000313" key="3">
    <source>
        <dbReference type="Proteomes" id="UP001285921"/>
    </source>
</evidence>
<organism evidence="2 3">
    <name type="scientific">Paenibacillus glycanilyticus</name>
    <dbReference type="NCBI Taxonomy" id="126569"/>
    <lineage>
        <taxon>Bacteria</taxon>
        <taxon>Bacillati</taxon>
        <taxon>Bacillota</taxon>
        <taxon>Bacilli</taxon>
        <taxon>Bacillales</taxon>
        <taxon>Paenibacillaceae</taxon>
        <taxon>Paenibacillus</taxon>
    </lineage>
</organism>
<proteinExistence type="predicted"/>
<gene>
    <name evidence="2" type="ORF">PghCCS26_57840</name>
</gene>